<proteinExistence type="predicted"/>
<dbReference type="WBParaSite" id="nRc.2.0.1.t21980-RA">
    <property type="protein sequence ID" value="nRc.2.0.1.t21980-RA"/>
    <property type="gene ID" value="nRc.2.0.1.g21980"/>
</dbReference>
<organism evidence="1 2">
    <name type="scientific">Romanomermis culicivorax</name>
    <name type="common">Nematode worm</name>
    <dbReference type="NCBI Taxonomy" id="13658"/>
    <lineage>
        <taxon>Eukaryota</taxon>
        <taxon>Metazoa</taxon>
        <taxon>Ecdysozoa</taxon>
        <taxon>Nematoda</taxon>
        <taxon>Enoplea</taxon>
        <taxon>Dorylaimia</taxon>
        <taxon>Mermithida</taxon>
        <taxon>Mermithoidea</taxon>
        <taxon>Mermithidae</taxon>
        <taxon>Romanomermis</taxon>
    </lineage>
</organism>
<accession>A0A915J767</accession>
<keyword evidence="1" id="KW-1185">Reference proteome</keyword>
<dbReference type="Proteomes" id="UP000887565">
    <property type="component" value="Unplaced"/>
</dbReference>
<reference evidence="2" key="1">
    <citation type="submission" date="2022-11" db="UniProtKB">
        <authorList>
            <consortium name="WormBaseParasite"/>
        </authorList>
    </citation>
    <scope>IDENTIFICATION</scope>
</reference>
<name>A0A915J767_ROMCU</name>
<dbReference type="AlphaFoldDB" id="A0A915J767"/>
<evidence type="ECO:0000313" key="1">
    <source>
        <dbReference type="Proteomes" id="UP000887565"/>
    </source>
</evidence>
<evidence type="ECO:0000313" key="2">
    <source>
        <dbReference type="WBParaSite" id="nRc.2.0.1.t21980-RA"/>
    </source>
</evidence>
<protein>
    <submittedName>
        <fullName evidence="2">Uncharacterized protein</fullName>
    </submittedName>
</protein>
<sequence>MRRGEYQSNTANYSILKRAKAAIKKVRRIGALLTLIDHLQFRVQQVAFDLSCSLRCRIIDCIYDRATFLTVAAKVSREWLFRRRFASPTLNGHGGAFKCGWII</sequence>